<dbReference type="AlphaFoldDB" id="A0A3L6RG59"/>
<dbReference type="STRING" id="4540.A0A3L6RG59"/>
<name>A0A3L6RG59_PANMI</name>
<organism evidence="3 4">
    <name type="scientific">Panicum miliaceum</name>
    <name type="common">Proso millet</name>
    <name type="synonym">Broomcorn millet</name>
    <dbReference type="NCBI Taxonomy" id="4540"/>
    <lineage>
        <taxon>Eukaryota</taxon>
        <taxon>Viridiplantae</taxon>
        <taxon>Streptophyta</taxon>
        <taxon>Embryophyta</taxon>
        <taxon>Tracheophyta</taxon>
        <taxon>Spermatophyta</taxon>
        <taxon>Magnoliopsida</taxon>
        <taxon>Liliopsida</taxon>
        <taxon>Poales</taxon>
        <taxon>Poaceae</taxon>
        <taxon>PACMAD clade</taxon>
        <taxon>Panicoideae</taxon>
        <taxon>Panicodae</taxon>
        <taxon>Paniceae</taxon>
        <taxon>Panicinae</taxon>
        <taxon>Panicum</taxon>
        <taxon>Panicum sect. Panicum</taxon>
    </lineage>
</organism>
<feature type="transmembrane region" description="Helical" evidence="1">
    <location>
        <begin position="102"/>
        <end position="121"/>
    </location>
</feature>
<keyword evidence="4" id="KW-1185">Reference proteome</keyword>
<protein>
    <recommendedName>
        <fullName evidence="2">DUF4220 domain-containing protein</fullName>
    </recommendedName>
</protein>
<evidence type="ECO:0000313" key="4">
    <source>
        <dbReference type="Proteomes" id="UP000275267"/>
    </source>
</evidence>
<comment type="caution">
    <text evidence="3">The sequence shown here is derived from an EMBL/GenBank/DDBJ whole genome shotgun (WGS) entry which is preliminary data.</text>
</comment>
<keyword evidence="1" id="KW-0472">Membrane</keyword>
<feature type="transmembrane region" description="Helical" evidence="1">
    <location>
        <begin position="40"/>
        <end position="62"/>
    </location>
</feature>
<gene>
    <name evidence="3" type="ORF">C2845_PM13G06230</name>
</gene>
<feature type="transmembrane region" description="Helical" evidence="1">
    <location>
        <begin position="334"/>
        <end position="351"/>
    </location>
</feature>
<evidence type="ECO:0000313" key="3">
    <source>
        <dbReference type="EMBL" id="RLN03464.1"/>
    </source>
</evidence>
<dbReference type="InterPro" id="IPR007658">
    <property type="entry name" value="DUF594"/>
</dbReference>
<feature type="domain" description="DUF4220" evidence="2">
    <location>
        <begin position="47"/>
        <end position="366"/>
    </location>
</feature>
<feature type="transmembrane region" description="Helical" evidence="1">
    <location>
        <begin position="13"/>
        <end position="33"/>
    </location>
</feature>
<keyword evidence="1" id="KW-1133">Transmembrane helix</keyword>
<accession>A0A3L6RG59</accession>
<dbReference type="Pfam" id="PF04578">
    <property type="entry name" value="DUF594"/>
    <property type="match status" value="1"/>
</dbReference>
<dbReference type="Pfam" id="PF13968">
    <property type="entry name" value="DUF4220"/>
    <property type="match status" value="1"/>
</dbReference>
<dbReference type="PANTHER" id="PTHR31325">
    <property type="entry name" value="OS01G0798800 PROTEIN-RELATED"/>
    <property type="match status" value="1"/>
</dbReference>
<proteinExistence type="predicted"/>
<evidence type="ECO:0000256" key="1">
    <source>
        <dbReference type="SAM" id="Phobius"/>
    </source>
</evidence>
<keyword evidence="1" id="KW-0812">Transmembrane</keyword>
<dbReference type="OrthoDB" id="668728at2759"/>
<feature type="transmembrane region" description="Helical" evidence="1">
    <location>
        <begin position="127"/>
        <end position="144"/>
    </location>
</feature>
<feature type="transmembrane region" description="Helical" evidence="1">
    <location>
        <begin position="264"/>
        <end position="284"/>
    </location>
</feature>
<dbReference type="Proteomes" id="UP000275267">
    <property type="component" value="Unassembled WGS sequence"/>
</dbReference>
<dbReference type="InterPro" id="IPR025315">
    <property type="entry name" value="DUF4220"/>
</dbReference>
<evidence type="ECO:0000259" key="2">
    <source>
        <dbReference type="Pfam" id="PF13968"/>
    </source>
</evidence>
<sequence>MENLAKLYYDWEIQLLVLLSFAIQLFLFFTGGLRRCSIKLHVWLSIWMAYLGADMVAVYALGYLSRHEDAHPLAFFWAPFLLVHLGGQDTITAFAVEDNSLWLRHLLNLAVQVFLAAYVFWKSIGRHNVELLVSGTFVFIVGVIKYGERIWSLRCGQYGSLEESPGNQYQLPWLVEIFEELPVERESTDQRTYYCDTVCLGVCSMPTVFSIFVSRMAKLRFRKHPFKDRFVGIKQNLKVLEIGLGIMYDDLYTKALVLRTRGGVILRCMTQICSWIAFTVFFLGCDRGRYSRVDVAITYSLFVGGLFLEGCGLISLMASPWTLAWLKARKHEKLAWLSLSLLSSGLIGWWSEKRPLWSNAVGQYNFYGWIAVHSEQHKPIRSFSQQCMTMVIRMATLFGVEKEKVFWISKLLDREHIKVDRVLLKCLVDRVDCPGGTPGALPTIIFRCLRGDGIGPLAEGFILDAIGYHVLTEAHLRKYPRSDVDAADTNALVEHCQKLSRYMMYLMVASPSLLPVDESSVAMLEWCRGDEVGRDWVRHAESRADTLQLGKETLEEIKGRWMQLIIFAAIKARSETLAAQLARGGELLTFVWLQLGFYISKDEEPFNFNRPELTWGA</sequence>
<reference evidence="4" key="1">
    <citation type="journal article" date="2019" name="Nat. Commun.">
        <title>The genome of broomcorn millet.</title>
        <authorList>
            <person name="Zou C."/>
            <person name="Miki D."/>
            <person name="Li D."/>
            <person name="Tang Q."/>
            <person name="Xiao L."/>
            <person name="Rajput S."/>
            <person name="Deng P."/>
            <person name="Jia W."/>
            <person name="Huang R."/>
            <person name="Zhang M."/>
            <person name="Sun Y."/>
            <person name="Hu J."/>
            <person name="Fu X."/>
            <person name="Schnable P.S."/>
            <person name="Li F."/>
            <person name="Zhang H."/>
            <person name="Feng B."/>
            <person name="Zhu X."/>
            <person name="Liu R."/>
            <person name="Schnable J.C."/>
            <person name="Zhu J.-K."/>
            <person name="Zhang H."/>
        </authorList>
    </citation>
    <scope>NUCLEOTIDE SEQUENCE [LARGE SCALE GENOMIC DNA]</scope>
</reference>
<dbReference type="EMBL" id="PQIB02000008">
    <property type="protein sequence ID" value="RLN03464.1"/>
    <property type="molecule type" value="Genomic_DNA"/>
</dbReference>
<feature type="transmembrane region" description="Helical" evidence="1">
    <location>
        <begin position="296"/>
        <end position="322"/>
    </location>
</feature>